<keyword evidence="1" id="KW-0805">Transcription regulation</keyword>
<protein>
    <submittedName>
        <fullName evidence="5">Accessory regulator A</fullName>
    </submittedName>
</protein>
<dbReference type="Proteomes" id="UP000293854">
    <property type="component" value="Unassembled WGS sequence"/>
</dbReference>
<comment type="caution">
    <text evidence="5">The sequence shown here is derived from an EMBL/GenBank/DDBJ whole genome shotgun (WGS) entry which is preliminary data.</text>
</comment>
<evidence type="ECO:0000259" key="4">
    <source>
        <dbReference type="Pfam" id="PF22381"/>
    </source>
</evidence>
<dbReference type="GO" id="GO:0003677">
    <property type="term" value="F:DNA binding"/>
    <property type="evidence" value="ECO:0007669"/>
    <property type="project" value="UniProtKB-KW"/>
</dbReference>
<evidence type="ECO:0000256" key="2">
    <source>
        <dbReference type="ARBA" id="ARBA00023125"/>
    </source>
</evidence>
<reference evidence="5 6" key="1">
    <citation type="submission" date="2018-11" db="EMBL/GenBank/DDBJ databases">
        <title>Genomic profiling of Staphylococcus species from a Poultry farm system in KwaZulu-Natal, South Africa.</title>
        <authorList>
            <person name="Amoako D.G."/>
            <person name="Somboro A.M."/>
            <person name="Abia A.L.K."/>
            <person name="Bester L.A."/>
            <person name="Essack S.Y."/>
        </authorList>
    </citation>
    <scope>NUCLEOTIDE SEQUENCE [LARGE SCALE GENOMIC DNA]</scope>
    <source>
        <strain evidence="5 6">SA11</strain>
    </source>
</reference>
<sequence length="37" mass="4329">LLSKKRNKNDERTVILVVDAEQRQEIENLCNAISKIF</sequence>
<evidence type="ECO:0000313" key="5">
    <source>
        <dbReference type="EMBL" id="RZI01618.1"/>
    </source>
</evidence>
<gene>
    <name evidence="5" type="ORF">EIG99_08320</name>
</gene>
<evidence type="ECO:0000256" key="3">
    <source>
        <dbReference type="ARBA" id="ARBA00023163"/>
    </source>
</evidence>
<evidence type="ECO:0000313" key="6">
    <source>
        <dbReference type="Proteomes" id="UP000293854"/>
    </source>
</evidence>
<proteinExistence type="predicted"/>
<dbReference type="InterPro" id="IPR055166">
    <property type="entry name" value="Transc_reg_Sar_Rot_HTH"/>
</dbReference>
<accession>A0A4Q7CLD7</accession>
<dbReference type="InterPro" id="IPR036388">
    <property type="entry name" value="WH-like_DNA-bd_sf"/>
</dbReference>
<dbReference type="Pfam" id="PF22381">
    <property type="entry name" value="Staph_reg_Sar_Rot"/>
    <property type="match status" value="1"/>
</dbReference>
<feature type="non-terminal residue" evidence="5">
    <location>
        <position position="1"/>
    </location>
</feature>
<name>A0A4Q7CLD7_9STAP</name>
<organism evidence="5 6">
    <name type="scientific">Staphylococcus condimenti</name>
    <dbReference type="NCBI Taxonomy" id="70255"/>
    <lineage>
        <taxon>Bacteria</taxon>
        <taxon>Bacillati</taxon>
        <taxon>Bacillota</taxon>
        <taxon>Bacilli</taxon>
        <taxon>Bacillales</taxon>
        <taxon>Staphylococcaceae</taxon>
        <taxon>Staphylococcus</taxon>
    </lineage>
</organism>
<keyword evidence="3" id="KW-0804">Transcription</keyword>
<evidence type="ECO:0000256" key="1">
    <source>
        <dbReference type="ARBA" id="ARBA00023015"/>
    </source>
</evidence>
<keyword evidence="2" id="KW-0238">DNA-binding</keyword>
<dbReference type="Gene3D" id="1.10.10.10">
    <property type="entry name" value="Winged helix-like DNA-binding domain superfamily/Winged helix DNA-binding domain"/>
    <property type="match status" value="1"/>
</dbReference>
<dbReference type="EMBL" id="RQTE01000153">
    <property type="protein sequence ID" value="RZI01618.1"/>
    <property type="molecule type" value="Genomic_DNA"/>
</dbReference>
<feature type="domain" description="Transcriptional regulator SarA/SarZ/Rot-like helix-turn-helix" evidence="4">
    <location>
        <begin position="1"/>
        <end position="29"/>
    </location>
</feature>
<dbReference type="AlphaFoldDB" id="A0A4Q7CLD7"/>